<keyword evidence="2" id="KW-1185">Reference proteome</keyword>
<dbReference type="OrthoDB" id="9780310at2"/>
<dbReference type="Gene3D" id="3.20.20.410">
    <property type="entry name" value="Protein of unknown function UPF0759"/>
    <property type="match status" value="1"/>
</dbReference>
<dbReference type="AlphaFoldDB" id="A0A2S9V611"/>
<protein>
    <recommendedName>
        <fullName evidence="3">DUF72 domain-containing protein</fullName>
    </recommendedName>
</protein>
<dbReference type="Pfam" id="PF01904">
    <property type="entry name" value="DUF72"/>
    <property type="match status" value="1"/>
</dbReference>
<proteinExistence type="predicted"/>
<dbReference type="EMBL" id="PVNP01000196">
    <property type="protein sequence ID" value="PRO71897.1"/>
    <property type="molecule type" value="Genomic_DNA"/>
</dbReference>
<comment type="caution">
    <text evidence="1">The sequence shown here is derived from an EMBL/GenBank/DDBJ whole genome shotgun (WGS) entry which is preliminary data.</text>
</comment>
<evidence type="ECO:0000313" key="1">
    <source>
        <dbReference type="EMBL" id="PRO71897.1"/>
    </source>
</evidence>
<evidence type="ECO:0000313" key="2">
    <source>
        <dbReference type="Proteomes" id="UP000238949"/>
    </source>
</evidence>
<dbReference type="InterPro" id="IPR002763">
    <property type="entry name" value="DUF72"/>
</dbReference>
<dbReference type="Proteomes" id="UP000238949">
    <property type="component" value="Unassembled WGS sequence"/>
</dbReference>
<name>A0A2S9V611_9ALTE</name>
<gene>
    <name evidence="1" type="ORF">C6Y40_19440</name>
</gene>
<accession>A0A2S9V611</accession>
<evidence type="ECO:0008006" key="3">
    <source>
        <dbReference type="Google" id="ProtNLM"/>
    </source>
</evidence>
<dbReference type="SUPFAM" id="SSF117396">
    <property type="entry name" value="TM1631-like"/>
    <property type="match status" value="1"/>
</dbReference>
<sequence length="295" mass="33495">MTNIQSTSTLGPVFIGLPQWQHSSWPKRWFANRSGTQLADYARQLNSVEGNTTFYHLPSPQTLDNWAAATPADFRFTFKFHSDISHKSSLQHCDHLVTEQLNLLARLEHRLGQLMLQLPAGFGPAQLPVLAAFLKRLSPAFSYAVEVRHLAFFAKGEEEKALNRLLMTHGVNRVIMDTRALFTGPEDSALTAEVRTKKPRVPVNVIATSNQPVMRFVGNNNEQDNAACLQPWIDKCQQWRKQGKACYLFFHRPDNQDAPWLAQQFIAAYNQRFPDAAIPALHFAPDQDDLQNQLF</sequence>
<dbReference type="PANTHER" id="PTHR30348:SF9">
    <property type="entry name" value="UPF0759 PROTEIN YECE"/>
    <property type="match status" value="1"/>
</dbReference>
<reference evidence="2" key="1">
    <citation type="journal article" date="2020" name="Int. J. Syst. Evol. Microbiol.">
        <title>Alteromonas alba sp. nov., a marine bacterium isolated from the seawater of the West Pacific Ocean.</title>
        <authorList>
            <person name="Sun C."/>
            <person name="Wu Y.-H."/>
            <person name="Xamxidin M."/>
            <person name="Cheng H."/>
            <person name="Xu X.-W."/>
        </authorList>
    </citation>
    <scope>NUCLEOTIDE SEQUENCE [LARGE SCALE GENOMIC DNA]</scope>
    <source>
        <strain evidence="2">190</strain>
    </source>
</reference>
<dbReference type="RefSeq" id="WP_105936057.1">
    <property type="nucleotide sequence ID" value="NZ_PVNP01000196.1"/>
</dbReference>
<organism evidence="1 2">
    <name type="scientific">Alteromonas alba</name>
    <dbReference type="NCBI Taxonomy" id="2079529"/>
    <lineage>
        <taxon>Bacteria</taxon>
        <taxon>Pseudomonadati</taxon>
        <taxon>Pseudomonadota</taxon>
        <taxon>Gammaproteobacteria</taxon>
        <taxon>Alteromonadales</taxon>
        <taxon>Alteromonadaceae</taxon>
        <taxon>Alteromonas/Salinimonas group</taxon>
        <taxon>Alteromonas</taxon>
    </lineage>
</organism>
<dbReference type="PANTHER" id="PTHR30348">
    <property type="entry name" value="UNCHARACTERIZED PROTEIN YECE"/>
    <property type="match status" value="1"/>
</dbReference>
<dbReference type="InterPro" id="IPR036520">
    <property type="entry name" value="UPF0759_sf"/>
</dbReference>